<feature type="signal peptide" evidence="6">
    <location>
        <begin position="1"/>
        <end position="20"/>
    </location>
</feature>
<evidence type="ECO:0000256" key="4">
    <source>
        <dbReference type="ARBA" id="ARBA00023237"/>
    </source>
</evidence>
<name>A0A0R3M4H0_9BRAD</name>
<comment type="subcellular location">
    <subcellularLocation>
        <location evidence="1">Cell outer membrane</location>
    </subcellularLocation>
</comment>
<dbReference type="EMBL" id="LLXX01000029">
    <property type="protein sequence ID" value="KRR12435.1"/>
    <property type="molecule type" value="Genomic_DNA"/>
</dbReference>
<keyword evidence="3" id="KW-0472">Membrane</keyword>
<evidence type="ECO:0000256" key="1">
    <source>
        <dbReference type="ARBA" id="ARBA00004442"/>
    </source>
</evidence>
<dbReference type="PANTHER" id="PTHR34001">
    <property type="entry name" value="BLL7405 PROTEIN"/>
    <property type="match status" value="1"/>
</dbReference>
<evidence type="ECO:0000256" key="6">
    <source>
        <dbReference type="SAM" id="SignalP"/>
    </source>
</evidence>
<dbReference type="Gene3D" id="2.40.160.20">
    <property type="match status" value="1"/>
</dbReference>
<feature type="chain" id="PRO_5009797244" description="Outer membrane protein beta-barrel domain-containing protein" evidence="6">
    <location>
        <begin position="21"/>
        <end position="238"/>
    </location>
</feature>
<proteinExistence type="inferred from homology"/>
<gene>
    <name evidence="8" type="ORF">CP49_08430</name>
</gene>
<dbReference type="InterPro" id="IPR027385">
    <property type="entry name" value="Beta-barrel_OMP"/>
</dbReference>
<evidence type="ECO:0000256" key="5">
    <source>
        <dbReference type="ARBA" id="ARBA00038306"/>
    </source>
</evidence>
<comment type="caution">
    <text evidence="8">The sequence shown here is derived from an EMBL/GenBank/DDBJ whole genome shotgun (WGS) entry which is preliminary data.</text>
</comment>
<dbReference type="InterPro" id="IPR051692">
    <property type="entry name" value="OMP-like"/>
</dbReference>
<evidence type="ECO:0000256" key="3">
    <source>
        <dbReference type="ARBA" id="ARBA00023136"/>
    </source>
</evidence>
<dbReference type="InterPro" id="IPR011250">
    <property type="entry name" value="OMP/PagP_B-barrel"/>
</dbReference>
<dbReference type="PANTHER" id="PTHR34001:SF3">
    <property type="entry name" value="BLL7405 PROTEIN"/>
    <property type="match status" value="1"/>
</dbReference>
<dbReference type="Pfam" id="PF13505">
    <property type="entry name" value="OMP_b-brl"/>
    <property type="match status" value="1"/>
</dbReference>
<dbReference type="STRING" id="1518501.CQ10_18025"/>
<evidence type="ECO:0000256" key="2">
    <source>
        <dbReference type="ARBA" id="ARBA00022729"/>
    </source>
</evidence>
<evidence type="ECO:0000313" key="9">
    <source>
        <dbReference type="Proteomes" id="UP000051913"/>
    </source>
</evidence>
<accession>A0A0R3M4H0</accession>
<keyword evidence="9" id="KW-1185">Reference proteome</keyword>
<dbReference type="GO" id="GO:0009279">
    <property type="term" value="C:cell outer membrane"/>
    <property type="evidence" value="ECO:0007669"/>
    <property type="project" value="UniProtKB-SubCell"/>
</dbReference>
<protein>
    <recommendedName>
        <fullName evidence="7">Outer membrane protein beta-barrel domain-containing protein</fullName>
    </recommendedName>
</protein>
<evidence type="ECO:0000313" key="8">
    <source>
        <dbReference type="EMBL" id="KRR12435.1"/>
    </source>
</evidence>
<dbReference type="RefSeq" id="WP_057849211.1">
    <property type="nucleotide sequence ID" value="NZ_LLXX01000029.1"/>
</dbReference>
<comment type="similarity">
    <text evidence="5">Belongs to the Omp25/RopB family.</text>
</comment>
<dbReference type="OrthoDB" id="9815357at2"/>
<sequence>MKKILLGAAALAAMAAPAFAADMPPRPYTKAPAYTAPAVVYNWTGFYIGGHAGGAFAGNDSLQGSDARFLGGVQGGFDYQFAPNWVLGAEAQYSWLPSSNNDGVLFPGGTLVTSNTDQIGSVTGRLGYTWGPALLYAKGGYAWRDGNNLGVTTAAGAPAAFTTDGNHKDGYTVGGGLEYMFAPNWSAKAEYQYYNFGDTTFTSGPPEITGRSFRNDEHTAKVGVNYRFGWGGPTAGKY</sequence>
<dbReference type="Proteomes" id="UP000051913">
    <property type="component" value="Unassembled WGS sequence"/>
</dbReference>
<dbReference type="SUPFAM" id="SSF56925">
    <property type="entry name" value="OMPA-like"/>
    <property type="match status" value="1"/>
</dbReference>
<organism evidence="8 9">
    <name type="scientific">Bradyrhizobium valentinum</name>
    <dbReference type="NCBI Taxonomy" id="1518501"/>
    <lineage>
        <taxon>Bacteria</taxon>
        <taxon>Pseudomonadati</taxon>
        <taxon>Pseudomonadota</taxon>
        <taxon>Alphaproteobacteria</taxon>
        <taxon>Hyphomicrobiales</taxon>
        <taxon>Nitrobacteraceae</taxon>
        <taxon>Bradyrhizobium</taxon>
    </lineage>
</organism>
<reference evidence="8 9" key="1">
    <citation type="submission" date="2014-03" db="EMBL/GenBank/DDBJ databases">
        <title>Bradyrhizobium valentinum sp. nov., isolated from effective nodules of Lupinus mariae-josephae, a lupine endemic of basic-lime soils in Eastern Spain.</title>
        <authorList>
            <person name="Duran D."/>
            <person name="Rey L."/>
            <person name="Navarro A."/>
            <person name="Busquets A."/>
            <person name="Imperial J."/>
            <person name="Ruiz-Argueso T."/>
        </authorList>
    </citation>
    <scope>NUCLEOTIDE SEQUENCE [LARGE SCALE GENOMIC DNA]</scope>
    <source>
        <strain evidence="8 9">LmjM3</strain>
    </source>
</reference>
<feature type="domain" description="Outer membrane protein beta-barrel" evidence="7">
    <location>
        <begin position="7"/>
        <end position="228"/>
    </location>
</feature>
<dbReference type="AlphaFoldDB" id="A0A0R3M4H0"/>
<keyword evidence="4" id="KW-0998">Cell outer membrane</keyword>
<evidence type="ECO:0000259" key="7">
    <source>
        <dbReference type="Pfam" id="PF13505"/>
    </source>
</evidence>
<keyword evidence="2 6" id="KW-0732">Signal</keyword>